<dbReference type="STRING" id="44252.DJ90_4678"/>
<dbReference type="Gene3D" id="1.10.3210.10">
    <property type="entry name" value="Hypothetical protein af1432"/>
    <property type="match status" value="1"/>
</dbReference>
<dbReference type="CDD" id="cd00077">
    <property type="entry name" value="HDc"/>
    <property type="match status" value="1"/>
</dbReference>
<keyword evidence="3" id="KW-1185">Reference proteome</keyword>
<dbReference type="SUPFAM" id="SSF109604">
    <property type="entry name" value="HD-domain/PDEase-like"/>
    <property type="match status" value="1"/>
</dbReference>
<dbReference type="EMBL" id="JMQA01000036">
    <property type="protein sequence ID" value="KFN07052.1"/>
    <property type="molecule type" value="Genomic_DNA"/>
</dbReference>
<feature type="domain" description="HD-GYP" evidence="1">
    <location>
        <begin position="12"/>
        <end position="207"/>
    </location>
</feature>
<dbReference type="PANTHER" id="PTHR43155:SF2">
    <property type="entry name" value="CYCLIC DI-GMP PHOSPHODIESTERASE PA4108"/>
    <property type="match status" value="1"/>
</dbReference>
<dbReference type="InterPro" id="IPR037522">
    <property type="entry name" value="HD_GYP_dom"/>
</dbReference>
<reference evidence="2 3" key="1">
    <citation type="submission" date="2014-04" db="EMBL/GenBank/DDBJ databases">
        <authorList>
            <person name="Bishop-Lilly K.A."/>
            <person name="Broomall S.M."/>
            <person name="Chain P.S."/>
            <person name="Chertkov O."/>
            <person name="Coyne S.R."/>
            <person name="Daligault H.E."/>
            <person name="Davenport K.W."/>
            <person name="Erkkila T."/>
            <person name="Frey K.G."/>
            <person name="Gibbons H.S."/>
            <person name="Gu W."/>
            <person name="Jaissle J."/>
            <person name="Johnson S.L."/>
            <person name="Koroleva G.I."/>
            <person name="Ladner J.T."/>
            <person name="Lo C.-C."/>
            <person name="Minogue T.D."/>
            <person name="Munk C."/>
            <person name="Palacios G.F."/>
            <person name="Redden C.L."/>
            <person name="Rosenzweig C.N."/>
            <person name="Scholz M.B."/>
            <person name="Teshima H."/>
            <person name="Xu Y."/>
        </authorList>
    </citation>
    <scope>NUCLEOTIDE SEQUENCE [LARGE SCALE GENOMIC DNA]</scope>
    <source>
        <strain evidence="2 3">8244</strain>
    </source>
</reference>
<dbReference type="RefSeq" id="WP_227872867.1">
    <property type="nucleotide sequence ID" value="NZ_BGML01000007.1"/>
</dbReference>
<evidence type="ECO:0000313" key="2">
    <source>
        <dbReference type="EMBL" id="KFN07052.1"/>
    </source>
</evidence>
<proteinExistence type="predicted"/>
<accession>A0A090Z8W9</accession>
<organism evidence="2 3">
    <name type="scientific">Paenibacillus macerans</name>
    <name type="common">Bacillus macerans</name>
    <dbReference type="NCBI Taxonomy" id="44252"/>
    <lineage>
        <taxon>Bacteria</taxon>
        <taxon>Bacillati</taxon>
        <taxon>Bacillota</taxon>
        <taxon>Bacilli</taxon>
        <taxon>Bacillales</taxon>
        <taxon>Paenibacillaceae</taxon>
        <taxon>Paenibacillus</taxon>
    </lineage>
</organism>
<evidence type="ECO:0000259" key="1">
    <source>
        <dbReference type="PROSITE" id="PS51832"/>
    </source>
</evidence>
<dbReference type="PANTHER" id="PTHR43155">
    <property type="entry name" value="CYCLIC DI-GMP PHOSPHODIESTERASE PA4108-RELATED"/>
    <property type="match status" value="1"/>
</dbReference>
<dbReference type="NCBIfam" id="TIGR00277">
    <property type="entry name" value="HDIG"/>
    <property type="match status" value="1"/>
</dbReference>
<comment type="caution">
    <text evidence="2">The sequence shown here is derived from an EMBL/GenBank/DDBJ whole genome shotgun (WGS) entry which is preliminary data.</text>
</comment>
<protein>
    <recommendedName>
        <fullName evidence="1">HD-GYP domain-containing protein</fullName>
    </recommendedName>
</protein>
<dbReference type="PROSITE" id="PS51832">
    <property type="entry name" value="HD_GYP"/>
    <property type="match status" value="1"/>
</dbReference>
<dbReference type="AlphaFoldDB" id="A0A090Z8W9"/>
<dbReference type="SMART" id="SM00471">
    <property type="entry name" value="HDc"/>
    <property type="match status" value="1"/>
</dbReference>
<dbReference type="HOGENOM" id="CLU_000445_92_3_9"/>
<name>A0A090Z8W9_PAEMA</name>
<dbReference type="PATRIC" id="fig|44252.3.peg.4073"/>
<evidence type="ECO:0000313" key="3">
    <source>
        <dbReference type="Proteomes" id="UP000029278"/>
    </source>
</evidence>
<sequence>MLIGPNEFVDDLYTDNNPDTVKWFDMLMRKHPETYHHCVRVAMLAEKIAEPLGIGGAEKDSLIRGCFMHDIGKTMIPRDIIEHCGPLTQRQWNIIKLHPVVGAELVEVNPAFGPDIVAVVRWHHERWDGGGYPDGLKEEEIPFNARVCSVVDAFDSMTSDRHYRLKRLTMSEAKLELLRHSGTQFDPDIVHALMKLSDDMLNIYSML</sequence>
<dbReference type="Pfam" id="PF13487">
    <property type="entry name" value="HD_5"/>
    <property type="match status" value="1"/>
</dbReference>
<dbReference type="InterPro" id="IPR003607">
    <property type="entry name" value="HD/PDEase_dom"/>
</dbReference>
<dbReference type="GeneID" id="77009795"/>
<dbReference type="Proteomes" id="UP000029278">
    <property type="component" value="Unassembled WGS sequence"/>
</dbReference>
<gene>
    <name evidence="2" type="ORF">DJ90_4678</name>
</gene>
<dbReference type="InterPro" id="IPR006675">
    <property type="entry name" value="HDIG_dom"/>
</dbReference>